<protein>
    <submittedName>
        <fullName evidence="1">Uncharacterized protein</fullName>
    </submittedName>
</protein>
<organism evidence="1">
    <name type="scientific">uncultured bacterium TB306_p</name>
    <dbReference type="NCBI Taxonomy" id="1552137"/>
    <lineage>
        <taxon>Bacteria</taxon>
        <taxon>environmental samples</taxon>
    </lineage>
</organism>
<evidence type="ECO:0000313" key="1">
    <source>
        <dbReference type="EMBL" id="AIW81371.1"/>
    </source>
</evidence>
<accession>A0A0K0LBH8</accession>
<name>A0A0K0LBH8_9BACT</name>
<proteinExistence type="predicted"/>
<sequence length="81" mass="9470">MKDSSGTKEKKWLHQKVQLIPLLIRLVRKCVNHKSTISNLLLMHPIQDCQMVCKDMELRKKIGIVILKHQQKVKAIIIFIV</sequence>
<dbReference type="EMBL" id="KM669724">
    <property type="protein sequence ID" value="AIW81371.1"/>
    <property type="molecule type" value="Genomic_DNA"/>
</dbReference>
<reference evidence="1" key="1">
    <citation type="submission" date="2014-09" db="EMBL/GenBank/DDBJ databases">
        <authorList>
            <person name="Magalhaes I.L.F."/>
            <person name="Oliveira U."/>
            <person name="Santos F.R."/>
            <person name="Vidigal T.H.D.A."/>
            <person name="Brescovit A.D."/>
            <person name="Santos A.J."/>
        </authorList>
    </citation>
    <scope>NUCLEOTIDE SEQUENCE</scope>
</reference>
<dbReference type="AlphaFoldDB" id="A0A0K0LBH8"/>